<dbReference type="InterPro" id="IPR006016">
    <property type="entry name" value="UspA"/>
</dbReference>
<dbReference type="AlphaFoldDB" id="A0A1G8C6K0"/>
<protein>
    <submittedName>
        <fullName evidence="2">Universal stress protein family protein</fullName>
    </submittedName>
</protein>
<dbReference type="RefSeq" id="WP_090405803.1">
    <property type="nucleotide sequence ID" value="NZ_FNDQ01000003.1"/>
</dbReference>
<dbReference type="STRING" id="702745.SAMN05421818_103151"/>
<feature type="domain" description="UspA" evidence="1">
    <location>
        <begin position="148"/>
        <end position="284"/>
    </location>
</feature>
<evidence type="ECO:0000313" key="2">
    <source>
        <dbReference type="EMBL" id="SDH41025.1"/>
    </source>
</evidence>
<dbReference type="SUPFAM" id="SSF52402">
    <property type="entry name" value="Adenine nucleotide alpha hydrolases-like"/>
    <property type="match status" value="1"/>
</dbReference>
<dbReference type="EMBL" id="FNDQ01000003">
    <property type="protein sequence ID" value="SDH41025.1"/>
    <property type="molecule type" value="Genomic_DNA"/>
</dbReference>
<organism evidence="2 3">
    <name type="scientific">Myroides phaeus</name>
    <dbReference type="NCBI Taxonomy" id="702745"/>
    <lineage>
        <taxon>Bacteria</taxon>
        <taxon>Pseudomonadati</taxon>
        <taxon>Bacteroidota</taxon>
        <taxon>Flavobacteriia</taxon>
        <taxon>Flavobacteriales</taxon>
        <taxon>Flavobacteriaceae</taxon>
        <taxon>Myroides</taxon>
    </lineage>
</organism>
<reference evidence="3" key="1">
    <citation type="submission" date="2016-10" db="EMBL/GenBank/DDBJ databases">
        <authorList>
            <person name="Varghese N."/>
            <person name="Submissions S."/>
        </authorList>
    </citation>
    <scope>NUCLEOTIDE SEQUENCE [LARGE SCALE GENOMIC DNA]</scope>
    <source>
        <strain evidence="3">DSM 23313</strain>
    </source>
</reference>
<accession>A0A1G8C6K0</accession>
<dbReference type="Pfam" id="PF00582">
    <property type="entry name" value="Usp"/>
    <property type="match status" value="1"/>
</dbReference>
<gene>
    <name evidence="2" type="ORF">SAMN05421818_103151</name>
</gene>
<name>A0A1G8C6K0_9FLAO</name>
<evidence type="ECO:0000259" key="1">
    <source>
        <dbReference type="Pfam" id="PF00582"/>
    </source>
</evidence>
<sequence>MTINKPLNVIVGIDLSEMDHYLIEYTQVLDHILNIDKVTFLHNLKLGELPKELLLPERIELIQSKIVQRITKQIEESGATYGFEVLVKLESYSEIAFINISKKQQFDMLILGNKQELEGNGALAQKLIRILPSATLLVPETYHIPITNIIDAIDFSKYTTPIMTWADRFKNNSKGQKIQHSAIHISKLYWGFYSSMTNKEIEKISREDIAEKKQKWDKKYANYSDIEIVPAEDKSISTALLQYARRQKADLMILGVKGSTGIKEIFMGSVANHLFHKATSTCLLFVKETK</sequence>
<dbReference type="Proteomes" id="UP000243588">
    <property type="component" value="Unassembled WGS sequence"/>
</dbReference>
<dbReference type="Gene3D" id="3.40.50.12370">
    <property type="match status" value="1"/>
</dbReference>
<proteinExistence type="predicted"/>
<evidence type="ECO:0000313" key="3">
    <source>
        <dbReference type="Proteomes" id="UP000243588"/>
    </source>
</evidence>
<keyword evidence="3" id="KW-1185">Reference proteome</keyword>
<dbReference type="CDD" id="cd00293">
    <property type="entry name" value="USP-like"/>
    <property type="match status" value="1"/>
</dbReference>